<sequence>MRLIKVLRLHHYPGKFRIGTNVIRFYCNEPKNKLRNILKLHERGMYQELFPDSSANIITKLMDKSPQCVYAGFDPTADSLHIGNLLILMNLLHWQRGGHSVIALVGGATGLIGDPSHRTKERLPITKDIVKNNLNAIRVDIQTIFENHAKYFWRDSPEKLTPVKIVDNFDWYQDFNVIDFVRNVGKHFRMGTMLNKSSVQTRLKSDTGMSFTEFTYQVFQAYDWLCLLNEYDCRFQIGGSDQLGNISAGHELISRVTKKDVFAFTLPLITAEGGKKFGKSLENAIWLSPRKSSSFQLYQFLIKTEDADVENYLKLFTFLSLKQINSIMEEHRQKPELRRAQEMLADNVTLLVHGEEGLQAAKTSSMLLFDKSIETLAAMSQEQVALAFEGASVVNIFPEKGITFFEVAMKAKCFKHDREAARIIQAGGFYVNYERMTVPDQVVDFKKDMLPNNVTLLRTGKRTFHIVQWIELNEVKDADKV</sequence>
<dbReference type="Proteomes" id="UP001239111">
    <property type="component" value="Chromosome 1"/>
</dbReference>
<organism evidence="1 2">
    <name type="scientific">Eretmocerus hayati</name>
    <dbReference type="NCBI Taxonomy" id="131215"/>
    <lineage>
        <taxon>Eukaryota</taxon>
        <taxon>Metazoa</taxon>
        <taxon>Ecdysozoa</taxon>
        <taxon>Arthropoda</taxon>
        <taxon>Hexapoda</taxon>
        <taxon>Insecta</taxon>
        <taxon>Pterygota</taxon>
        <taxon>Neoptera</taxon>
        <taxon>Endopterygota</taxon>
        <taxon>Hymenoptera</taxon>
        <taxon>Apocrita</taxon>
        <taxon>Proctotrupomorpha</taxon>
        <taxon>Chalcidoidea</taxon>
        <taxon>Aphelinidae</taxon>
        <taxon>Aphelininae</taxon>
        <taxon>Eretmocerus</taxon>
    </lineage>
</organism>
<protein>
    <submittedName>
        <fullName evidence="1">Uncharacterized protein</fullName>
    </submittedName>
</protein>
<evidence type="ECO:0000313" key="2">
    <source>
        <dbReference type="Proteomes" id="UP001239111"/>
    </source>
</evidence>
<comment type="caution">
    <text evidence="1">The sequence shown here is derived from an EMBL/GenBank/DDBJ whole genome shotgun (WGS) entry which is preliminary data.</text>
</comment>
<proteinExistence type="predicted"/>
<evidence type="ECO:0000313" key="1">
    <source>
        <dbReference type="EMBL" id="KAJ8683179.1"/>
    </source>
</evidence>
<dbReference type="EMBL" id="CM056741">
    <property type="protein sequence ID" value="KAJ8683179.1"/>
    <property type="molecule type" value="Genomic_DNA"/>
</dbReference>
<reference evidence="1" key="1">
    <citation type="submission" date="2023-04" db="EMBL/GenBank/DDBJ databases">
        <title>A chromosome-level genome assembly of the parasitoid wasp Eretmocerus hayati.</title>
        <authorList>
            <person name="Zhong Y."/>
            <person name="Liu S."/>
            <person name="Liu Y."/>
        </authorList>
    </citation>
    <scope>NUCLEOTIDE SEQUENCE</scope>
    <source>
        <strain evidence="1">ZJU_SS_LIU_2023</strain>
    </source>
</reference>
<gene>
    <name evidence="1" type="ORF">QAD02_018971</name>
</gene>
<name>A0ACC2PKS8_9HYME</name>
<accession>A0ACC2PKS8</accession>
<keyword evidence="2" id="KW-1185">Reference proteome</keyword>